<proteinExistence type="predicted"/>
<evidence type="ECO:0000313" key="3">
    <source>
        <dbReference type="Proteomes" id="UP001156882"/>
    </source>
</evidence>
<dbReference type="Proteomes" id="UP001156882">
    <property type="component" value="Unassembled WGS sequence"/>
</dbReference>
<evidence type="ECO:0000259" key="1">
    <source>
        <dbReference type="Pfam" id="PF08670"/>
    </source>
</evidence>
<dbReference type="Gene3D" id="3.30.450.20">
    <property type="entry name" value="PAS domain"/>
    <property type="match status" value="1"/>
</dbReference>
<accession>A0ABQ6CK91</accession>
<dbReference type="SUPFAM" id="SSF55785">
    <property type="entry name" value="PYP-like sensor domain (PAS domain)"/>
    <property type="match status" value="1"/>
</dbReference>
<reference evidence="3" key="1">
    <citation type="journal article" date="2019" name="Int. J. Syst. Evol. Microbiol.">
        <title>The Global Catalogue of Microorganisms (GCM) 10K type strain sequencing project: providing services to taxonomists for standard genome sequencing and annotation.</title>
        <authorList>
            <consortium name="The Broad Institute Genomics Platform"/>
            <consortium name="The Broad Institute Genome Sequencing Center for Infectious Disease"/>
            <person name="Wu L."/>
            <person name="Ma J."/>
        </authorList>
    </citation>
    <scope>NUCLEOTIDE SEQUENCE [LARGE SCALE GENOMIC DNA]</scope>
    <source>
        <strain evidence="3">NBRC 101365</strain>
    </source>
</reference>
<evidence type="ECO:0000313" key="2">
    <source>
        <dbReference type="EMBL" id="GLS19139.1"/>
    </source>
</evidence>
<gene>
    <name evidence="2" type="ORF">GCM10007874_21560</name>
</gene>
<organism evidence="2 3">
    <name type="scientific">Labrys miyagiensis</name>
    <dbReference type="NCBI Taxonomy" id="346912"/>
    <lineage>
        <taxon>Bacteria</taxon>
        <taxon>Pseudomonadati</taxon>
        <taxon>Pseudomonadota</taxon>
        <taxon>Alphaproteobacteria</taxon>
        <taxon>Hyphomicrobiales</taxon>
        <taxon>Xanthobacteraceae</taxon>
        <taxon>Labrys</taxon>
    </lineage>
</organism>
<dbReference type="InterPro" id="IPR013978">
    <property type="entry name" value="MEKHLA"/>
</dbReference>
<name>A0ABQ6CK91_9HYPH</name>
<sequence>MTGVSQTWSSFMPAPFLATDPAFADLLDSSFTRLVGRPLIPTHGTEAEPAHWLYERAPFCVLAHNTADDPIFIYGNKAVQRCFEYDWEELTRLPSRLSAELPNREERQRLLDIVRRQGFIGDYTGIRIAKSGRRFVIENAIVWELFDDAGTRHGQAAMFASWHDISE</sequence>
<comment type="caution">
    <text evidence="2">The sequence shown here is derived from an EMBL/GenBank/DDBJ whole genome shotgun (WGS) entry which is preliminary data.</text>
</comment>
<dbReference type="InterPro" id="IPR035965">
    <property type="entry name" value="PAS-like_dom_sf"/>
</dbReference>
<protein>
    <submittedName>
        <fullName evidence="2">MEKHLA domain-containing protein</fullName>
    </submittedName>
</protein>
<feature type="domain" description="MEKHLA" evidence="1">
    <location>
        <begin position="23"/>
        <end position="163"/>
    </location>
</feature>
<dbReference type="Pfam" id="PF08670">
    <property type="entry name" value="MEKHLA"/>
    <property type="match status" value="1"/>
</dbReference>
<dbReference type="EMBL" id="BSPC01000018">
    <property type="protein sequence ID" value="GLS19139.1"/>
    <property type="molecule type" value="Genomic_DNA"/>
</dbReference>
<keyword evidence="3" id="KW-1185">Reference proteome</keyword>